<reference evidence="2 3" key="1">
    <citation type="journal article" date="2011" name="Science">
        <title>The ecoresponsive genome of Daphnia pulex.</title>
        <authorList>
            <person name="Colbourne J.K."/>
            <person name="Pfrender M.E."/>
            <person name="Gilbert D."/>
            <person name="Thomas W.K."/>
            <person name="Tucker A."/>
            <person name="Oakley T.H."/>
            <person name="Tokishita S."/>
            <person name="Aerts A."/>
            <person name="Arnold G.J."/>
            <person name="Basu M.K."/>
            <person name="Bauer D.J."/>
            <person name="Caceres C.E."/>
            <person name="Carmel L."/>
            <person name="Casola C."/>
            <person name="Choi J.H."/>
            <person name="Detter J.C."/>
            <person name="Dong Q."/>
            <person name="Dusheyko S."/>
            <person name="Eads B.D."/>
            <person name="Frohlich T."/>
            <person name="Geiler-Samerotte K.A."/>
            <person name="Gerlach D."/>
            <person name="Hatcher P."/>
            <person name="Jogdeo S."/>
            <person name="Krijgsveld J."/>
            <person name="Kriventseva E.V."/>
            <person name="Kultz D."/>
            <person name="Laforsch C."/>
            <person name="Lindquist E."/>
            <person name="Lopez J."/>
            <person name="Manak J.R."/>
            <person name="Muller J."/>
            <person name="Pangilinan J."/>
            <person name="Patwardhan R.P."/>
            <person name="Pitluck S."/>
            <person name="Pritham E.J."/>
            <person name="Rechtsteiner A."/>
            <person name="Rho M."/>
            <person name="Rogozin I.B."/>
            <person name="Sakarya O."/>
            <person name="Salamov A."/>
            <person name="Schaack S."/>
            <person name="Shapiro H."/>
            <person name="Shiga Y."/>
            <person name="Skalitzky C."/>
            <person name="Smith Z."/>
            <person name="Souvorov A."/>
            <person name="Sung W."/>
            <person name="Tang Z."/>
            <person name="Tsuchiya D."/>
            <person name="Tu H."/>
            <person name="Vos H."/>
            <person name="Wang M."/>
            <person name="Wolf Y.I."/>
            <person name="Yamagata H."/>
            <person name="Yamada T."/>
            <person name="Ye Y."/>
            <person name="Shaw J.R."/>
            <person name="Andrews J."/>
            <person name="Crease T.J."/>
            <person name="Tang H."/>
            <person name="Lucas S.M."/>
            <person name="Robertson H.M."/>
            <person name="Bork P."/>
            <person name="Koonin E.V."/>
            <person name="Zdobnov E.M."/>
            <person name="Grigoriev I.V."/>
            <person name="Lynch M."/>
            <person name="Boore J.L."/>
        </authorList>
    </citation>
    <scope>NUCLEOTIDE SEQUENCE [LARGE SCALE GENOMIC DNA]</scope>
</reference>
<accession>E9GWS3</accession>
<name>E9GWS3_DAPPU</name>
<dbReference type="InterPro" id="IPR013083">
    <property type="entry name" value="Znf_RING/FYVE/PHD"/>
</dbReference>
<dbReference type="PhylomeDB" id="E9GWS3"/>
<sequence length="86" mass="9935">MLQEIEQRKEKAPSGRNTSDLTKQTSNSQEYRKKNEMENLKDVFCAFPGCETNLGTQFSLECATCHQWYHGSCIDVSREIAFSMDY</sequence>
<evidence type="ECO:0000313" key="2">
    <source>
        <dbReference type="EMBL" id="EFX75951.1"/>
    </source>
</evidence>
<organism evidence="2 3">
    <name type="scientific">Daphnia pulex</name>
    <name type="common">Water flea</name>
    <dbReference type="NCBI Taxonomy" id="6669"/>
    <lineage>
        <taxon>Eukaryota</taxon>
        <taxon>Metazoa</taxon>
        <taxon>Ecdysozoa</taxon>
        <taxon>Arthropoda</taxon>
        <taxon>Crustacea</taxon>
        <taxon>Branchiopoda</taxon>
        <taxon>Diplostraca</taxon>
        <taxon>Cladocera</taxon>
        <taxon>Anomopoda</taxon>
        <taxon>Daphniidae</taxon>
        <taxon>Daphnia</taxon>
    </lineage>
</organism>
<dbReference type="EMBL" id="GL732571">
    <property type="protein sequence ID" value="EFX75951.1"/>
    <property type="molecule type" value="Genomic_DNA"/>
</dbReference>
<protein>
    <submittedName>
        <fullName evidence="2">Uncharacterized protein</fullName>
    </submittedName>
</protein>
<dbReference type="HOGENOM" id="CLU_2500186_0_0_1"/>
<dbReference type="AlphaFoldDB" id="E9GWS3"/>
<evidence type="ECO:0000313" key="3">
    <source>
        <dbReference type="Proteomes" id="UP000000305"/>
    </source>
</evidence>
<evidence type="ECO:0000256" key="1">
    <source>
        <dbReference type="SAM" id="MobiDB-lite"/>
    </source>
</evidence>
<feature type="compositionally biased region" description="Polar residues" evidence="1">
    <location>
        <begin position="15"/>
        <end position="29"/>
    </location>
</feature>
<dbReference type="InterPro" id="IPR011011">
    <property type="entry name" value="Znf_FYVE_PHD"/>
</dbReference>
<dbReference type="OrthoDB" id="436852at2759"/>
<gene>
    <name evidence="2" type="ORF">DAPPUDRAFT_249500</name>
</gene>
<dbReference type="Proteomes" id="UP000000305">
    <property type="component" value="Unassembled WGS sequence"/>
</dbReference>
<dbReference type="InParanoid" id="E9GWS3"/>
<dbReference type="KEGG" id="dpx:DAPPUDRAFT_249500"/>
<proteinExistence type="predicted"/>
<feature type="region of interest" description="Disordered" evidence="1">
    <location>
        <begin position="1"/>
        <end position="33"/>
    </location>
</feature>
<dbReference type="Gene3D" id="3.30.40.10">
    <property type="entry name" value="Zinc/RING finger domain, C3HC4 (zinc finger)"/>
    <property type="match status" value="1"/>
</dbReference>
<keyword evidence="3" id="KW-1185">Reference proteome</keyword>
<feature type="compositionally biased region" description="Basic and acidic residues" evidence="1">
    <location>
        <begin position="1"/>
        <end position="13"/>
    </location>
</feature>
<dbReference type="SUPFAM" id="SSF57903">
    <property type="entry name" value="FYVE/PHD zinc finger"/>
    <property type="match status" value="1"/>
</dbReference>